<evidence type="ECO:0000313" key="8">
    <source>
        <dbReference type="EMBL" id="KAK3748415.1"/>
    </source>
</evidence>
<proteinExistence type="predicted"/>
<protein>
    <recommendedName>
        <fullName evidence="7">THAP-type domain-containing protein</fullName>
    </recommendedName>
</protein>
<dbReference type="Pfam" id="PF05485">
    <property type="entry name" value="THAP"/>
    <property type="match status" value="2"/>
</dbReference>
<name>A0AAE0YKG2_9GAST</name>
<evidence type="ECO:0000256" key="6">
    <source>
        <dbReference type="SAM" id="MobiDB-lite"/>
    </source>
</evidence>
<feature type="region of interest" description="Disordered" evidence="6">
    <location>
        <begin position="331"/>
        <end position="359"/>
    </location>
</feature>
<evidence type="ECO:0000256" key="4">
    <source>
        <dbReference type="ARBA" id="ARBA00023125"/>
    </source>
</evidence>
<keyword evidence="9" id="KW-1185">Reference proteome</keyword>
<dbReference type="SUPFAM" id="SSF57716">
    <property type="entry name" value="Glucocorticoid receptor-like (DNA-binding domain)"/>
    <property type="match status" value="2"/>
</dbReference>
<keyword evidence="2 5" id="KW-0863">Zinc-finger</keyword>
<dbReference type="GO" id="GO:0043565">
    <property type="term" value="F:sequence-specific DNA binding"/>
    <property type="evidence" value="ECO:0007669"/>
    <property type="project" value="InterPro"/>
</dbReference>
<reference evidence="8" key="1">
    <citation type="journal article" date="2023" name="G3 (Bethesda)">
        <title>A reference genome for the long-term kleptoplast-retaining sea slug Elysia crispata morphotype clarki.</title>
        <authorList>
            <person name="Eastman K.E."/>
            <person name="Pendleton A.L."/>
            <person name="Shaikh M.A."/>
            <person name="Suttiyut T."/>
            <person name="Ogas R."/>
            <person name="Tomko P."/>
            <person name="Gavelis G."/>
            <person name="Widhalm J.R."/>
            <person name="Wisecaver J.H."/>
        </authorList>
    </citation>
    <scope>NUCLEOTIDE SEQUENCE</scope>
    <source>
        <strain evidence="8">ECLA1</strain>
    </source>
</reference>
<feature type="compositionally biased region" description="Polar residues" evidence="6">
    <location>
        <begin position="262"/>
        <end position="277"/>
    </location>
</feature>
<evidence type="ECO:0000256" key="1">
    <source>
        <dbReference type="ARBA" id="ARBA00022723"/>
    </source>
</evidence>
<dbReference type="PROSITE" id="PS50950">
    <property type="entry name" value="ZF_THAP"/>
    <property type="match status" value="2"/>
</dbReference>
<evidence type="ECO:0000256" key="2">
    <source>
        <dbReference type="ARBA" id="ARBA00022771"/>
    </source>
</evidence>
<sequence length="529" mass="59050">MGRKCSVPGCKTGYTSANVIQTAKLSVYGFPKDPNELQKWLSRLPNEISADSITRNMGVCSLHWPPDVPLMRRARHMVPSIPPSIFPDVQAQRFYIPRTTRTTLRNKFLKGATAVNRLDDMIEIIDMDQLEQHSQQQSFLPQLGTNQKRDAAGSTAPDRRGFMVVSTCVAREKGGRNKRRDLGFFRFPRDEKRSKQWVINCRREDLQSKPVAALYRGNVLCEEHFEKSCFKAPKSTRRRQLTKHAVPTLFAMSSPPPKFTLKKQTPESQPYTITAASESGGGGNDDQIDNHGLETADAVASGYGPHNSSTQSSLRKKWKASKESTIWELLKSQKTSPGVQTQHAPKDSSSPLMTDPASEDGTRGLINCSTDDEAVLPEVKLEEPMYDSDTEEESNPHCSLERRLVPYSSEAKLAELLALPNYDNEPRPEYTPELDVECQAIKTEVDDGEEVYNMNGAEENRLASCTADQFDTIGMTIANKLRSLPCEQSIIAEKIFNEVMCEAESGNLTAESTFVLIKPDHDIDETGLS</sequence>
<organism evidence="8 9">
    <name type="scientific">Elysia crispata</name>
    <name type="common">lettuce slug</name>
    <dbReference type="NCBI Taxonomy" id="231223"/>
    <lineage>
        <taxon>Eukaryota</taxon>
        <taxon>Metazoa</taxon>
        <taxon>Spiralia</taxon>
        <taxon>Lophotrochozoa</taxon>
        <taxon>Mollusca</taxon>
        <taxon>Gastropoda</taxon>
        <taxon>Heterobranchia</taxon>
        <taxon>Euthyneura</taxon>
        <taxon>Panpulmonata</taxon>
        <taxon>Sacoglossa</taxon>
        <taxon>Placobranchoidea</taxon>
        <taxon>Plakobranchidae</taxon>
        <taxon>Elysia</taxon>
    </lineage>
</organism>
<dbReference type="PANTHER" id="PTHR46600:SF11">
    <property type="entry name" value="THAP DOMAIN-CONTAINING PROTEIN 10"/>
    <property type="match status" value="1"/>
</dbReference>
<accession>A0AAE0YKG2</accession>
<feature type="region of interest" description="Disordered" evidence="6">
    <location>
        <begin position="250"/>
        <end position="291"/>
    </location>
</feature>
<keyword evidence="1" id="KW-0479">Metal-binding</keyword>
<gene>
    <name evidence="8" type="ORF">RRG08_012409</name>
</gene>
<dbReference type="Proteomes" id="UP001283361">
    <property type="component" value="Unassembled WGS sequence"/>
</dbReference>
<evidence type="ECO:0000313" key="9">
    <source>
        <dbReference type="Proteomes" id="UP001283361"/>
    </source>
</evidence>
<dbReference type="AlphaFoldDB" id="A0AAE0YKG2"/>
<keyword evidence="3" id="KW-0862">Zinc</keyword>
<feature type="domain" description="THAP-type" evidence="7">
    <location>
        <begin position="163"/>
        <end position="250"/>
    </location>
</feature>
<evidence type="ECO:0000256" key="5">
    <source>
        <dbReference type="PROSITE-ProRule" id="PRU00309"/>
    </source>
</evidence>
<dbReference type="InterPro" id="IPR026516">
    <property type="entry name" value="THAP1/10"/>
</dbReference>
<comment type="caution">
    <text evidence="8">The sequence shown here is derived from an EMBL/GenBank/DDBJ whole genome shotgun (WGS) entry which is preliminary data.</text>
</comment>
<feature type="region of interest" description="Disordered" evidence="6">
    <location>
        <begin position="298"/>
        <end position="317"/>
    </location>
</feature>
<feature type="domain" description="THAP-type" evidence="7">
    <location>
        <begin position="1"/>
        <end position="86"/>
    </location>
</feature>
<dbReference type="InterPro" id="IPR006612">
    <property type="entry name" value="THAP_Znf"/>
</dbReference>
<dbReference type="PANTHER" id="PTHR46600">
    <property type="entry name" value="THAP DOMAIN-CONTAINING"/>
    <property type="match status" value="1"/>
</dbReference>
<dbReference type="SMART" id="SM00980">
    <property type="entry name" value="THAP"/>
    <property type="match status" value="2"/>
</dbReference>
<dbReference type="SMART" id="SM00692">
    <property type="entry name" value="DM3"/>
    <property type="match status" value="1"/>
</dbReference>
<feature type="compositionally biased region" description="Polar residues" evidence="6">
    <location>
        <begin position="332"/>
        <end position="352"/>
    </location>
</feature>
<keyword evidence="4 5" id="KW-0238">DNA-binding</keyword>
<dbReference type="GO" id="GO:0008270">
    <property type="term" value="F:zinc ion binding"/>
    <property type="evidence" value="ECO:0007669"/>
    <property type="project" value="UniProtKB-KW"/>
</dbReference>
<evidence type="ECO:0000259" key="7">
    <source>
        <dbReference type="PROSITE" id="PS50950"/>
    </source>
</evidence>
<evidence type="ECO:0000256" key="3">
    <source>
        <dbReference type="ARBA" id="ARBA00022833"/>
    </source>
</evidence>
<dbReference type="EMBL" id="JAWDGP010006023">
    <property type="protein sequence ID" value="KAK3748415.1"/>
    <property type="molecule type" value="Genomic_DNA"/>
</dbReference>